<evidence type="ECO:0000256" key="3">
    <source>
        <dbReference type="ARBA" id="ARBA00023125"/>
    </source>
</evidence>
<protein>
    <submittedName>
        <fullName evidence="6">HTH-type transcriptional regulator BenM</fullName>
    </submittedName>
</protein>
<gene>
    <name evidence="6" type="primary">benM_6</name>
    <name evidence="6" type="ORF">PIN31115_02836</name>
</gene>
<dbReference type="PANTHER" id="PTHR30427:SF1">
    <property type="entry name" value="TRANSCRIPTIONAL ACTIVATOR PROTEIN LYSR"/>
    <property type="match status" value="1"/>
</dbReference>
<evidence type="ECO:0000313" key="6">
    <source>
        <dbReference type="EMBL" id="VVE15186.1"/>
    </source>
</evidence>
<dbReference type="InterPro" id="IPR037424">
    <property type="entry name" value="NocR_PBP2"/>
</dbReference>
<dbReference type="Gene3D" id="3.40.190.290">
    <property type="match status" value="1"/>
</dbReference>
<dbReference type="AlphaFoldDB" id="A0A5E4VUK5"/>
<name>A0A5E4VUK5_9BURK</name>
<evidence type="ECO:0000256" key="1">
    <source>
        <dbReference type="ARBA" id="ARBA00009437"/>
    </source>
</evidence>
<dbReference type="PANTHER" id="PTHR30427">
    <property type="entry name" value="TRANSCRIPTIONAL ACTIVATOR PROTEIN LYSR"/>
    <property type="match status" value="1"/>
</dbReference>
<dbReference type="Proteomes" id="UP000333828">
    <property type="component" value="Unassembled WGS sequence"/>
</dbReference>
<dbReference type="RefSeq" id="WP_150684572.1">
    <property type="nucleotide sequence ID" value="NZ_CABPSI010000003.1"/>
</dbReference>
<organism evidence="6 7">
    <name type="scientific">Pandoraea iniqua</name>
    <dbReference type="NCBI Taxonomy" id="2508288"/>
    <lineage>
        <taxon>Bacteria</taxon>
        <taxon>Pseudomonadati</taxon>
        <taxon>Pseudomonadota</taxon>
        <taxon>Betaproteobacteria</taxon>
        <taxon>Burkholderiales</taxon>
        <taxon>Burkholderiaceae</taxon>
        <taxon>Pandoraea</taxon>
    </lineage>
</organism>
<keyword evidence="7" id="KW-1185">Reference proteome</keyword>
<dbReference type="EMBL" id="CABPSI010000003">
    <property type="protein sequence ID" value="VVE15186.1"/>
    <property type="molecule type" value="Genomic_DNA"/>
</dbReference>
<comment type="similarity">
    <text evidence="1">Belongs to the LysR transcriptional regulatory family.</text>
</comment>
<dbReference type="SUPFAM" id="SSF53850">
    <property type="entry name" value="Periplasmic binding protein-like II"/>
    <property type="match status" value="1"/>
</dbReference>
<reference evidence="6 7" key="1">
    <citation type="submission" date="2019-08" db="EMBL/GenBank/DDBJ databases">
        <authorList>
            <person name="Peeters C."/>
        </authorList>
    </citation>
    <scope>NUCLEOTIDE SEQUENCE [LARGE SCALE GENOMIC DNA]</scope>
    <source>
        <strain evidence="6 7">LMG 31115</strain>
    </source>
</reference>
<dbReference type="GO" id="GO:0003700">
    <property type="term" value="F:DNA-binding transcription factor activity"/>
    <property type="evidence" value="ECO:0007669"/>
    <property type="project" value="InterPro"/>
</dbReference>
<evidence type="ECO:0000256" key="2">
    <source>
        <dbReference type="ARBA" id="ARBA00023015"/>
    </source>
</evidence>
<sequence>MQLNLRQIEVFRAMMLTGSISGAAKLLFVSQPAVSRLVAYTEQRLGLTLFERIKGRLYPTPEARRLFVEVNAVYESVRRVNDVATDLLENRIGHLRIACSPNLGQSVVATAISEFYRRFPHVRIILHTMIPSVLQQAVLAHQVELGVAFVDSVHPNVAVKRIDENRLMVVLPCGHPLASADAVRLADLAEEPLIGYGSEIPMGQLLRRLINESGCCIDIKTEVQQAHVACALVQAGAGVSIVDELTMAGICWDRIVARPFEPAQCAPVSVLHPALTPLSRPASEFIETLEWSLSKVRDR</sequence>
<dbReference type="Gene3D" id="1.10.10.10">
    <property type="entry name" value="Winged helix-like DNA-binding domain superfamily/Winged helix DNA-binding domain"/>
    <property type="match status" value="1"/>
</dbReference>
<dbReference type="InterPro" id="IPR000847">
    <property type="entry name" value="LysR_HTH_N"/>
</dbReference>
<feature type="domain" description="HTH lysR-type" evidence="5">
    <location>
        <begin position="3"/>
        <end position="60"/>
    </location>
</feature>
<evidence type="ECO:0000259" key="5">
    <source>
        <dbReference type="PROSITE" id="PS50931"/>
    </source>
</evidence>
<dbReference type="InterPro" id="IPR005119">
    <property type="entry name" value="LysR_subst-bd"/>
</dbReference>
<keyword evidence="3" id="KW-0238">DNA-binding</keyword>
<dbReference type="Pfam" id="PF00126">
    <property type="entry name" value="HTH_1"/>
    <property type="match status" value="1"/>
</dbReference>
<evidence type="ECO:0000256" key="4">
    <source>
        <dbReference type="ARBA" id="ARBA00023163"/>
    </source>
</evidence>
<dbReference type="InterPro" id="IPR036388">
    <property type="entry name" value="WH-like_DNA-bd_sf"/>
</dbReference>
<dbReference type="Pfam" id="PF03466">
    <property type="entry name" value="LysR_substrate"/>
    <property type="match status" value="1"/>
</dbReference>
<dbReference type="PROSITE" id="PS50931">
    <property type="entry name" value="HTH_LYSR"/>
    <property type="match status" value="1"/>
</dbReference>
<dbReference type="GO" id="GO:0043565">
    <property type="term" value="F:sequence-specific DNA binding"/>
    <property type="evidence" value="ECO:0007669"/>
    <property type="project" value="TreeGrafter"/>
</dbReference>
<dbReference type="InterPro" id="IPR036390">
    <property type="entry name" value="WH_DNA-bd_sf"/>
</dbReference>
<keyword evidence="2" id="KW-0805">Transcription regulation</keyword>
<dbReference type="PRINTS" id="PR00039">
    <property type="entry name" value="HTHLYSR"/>
</dbReference>
<accession>A0A5E4VUK5</accession>
<keyword evidence="4" id="KW-0804">Transcription</keyword>
<evidence type="ECO:0000313" key="7">
    <source>
        <dbReference type="Proteomes" id="UP000333828"/>
    </source>
</evidence>
<dbReference type="GO" id="GO:0010628">
    <property type="term" value="P:positive regulation of gene expression"/>
    <property type="evidence" value="ECO:0007669"/>
    <property type="project" value="TreeGrafter"/>
</dbReference>
<dbReference type="SUPFAM" id="SSF46785">
    <property type="entry name" value="Winged helix' DNA-binding domain"/>
    <property type="match status" value="1"/>
</dbReference>
<dbReference type="CDD" id="cd08415">
    <property type="entry name" value="PBP2_LysR_opines_like"/>
    <property type="match status" value="1"/>
</dbReference>
<proteinExistence type="inferred from homology"/>